<evidence type="ECO:0000313" key="10">
    <source>
        <dbReference type="Proteomes" id="UP000260649"/>
    </source>
</evidence>
<gene>
    <name evidence="9" type="ORF">DV520_07260</name>
</gene>
<name>A0A3E2B347_9FIRM</name>
<dbReference type="InterPro" id="IPR000838">
    <property type="entry name" value="RNA_pol_sigma70_ECF_CS"/>
</dbReference>
<evidence type="ECO:0000259" key="7">
    <source>
        <dbReference type="Pfam" id="PF04542"/>
    </source>
</evidence>
<dbReference type="InterPro" id="IPR007627">
    <property type="entry name" value="RNA_pol_sigma70_r2"/>
</dbReference>
<dbReference type="EMBL" id="QQRQ01000010">
    <property type="protein sequence ID" value="RFT06415.1"/>
    <property type="molecule type" value="Genomic_DNA"/>
</dbReference>
<dbReference type="Gene3D" id="1.10.10.10">
    <property type="entry name" value="Winged helix-like DNA-binding domain superfamily/Winged helix DNA-binding domain"/>
    <property type="match status" value="1"/>
</dbReference>
<organism evidence="9 10">
    <name type="scientific">Evtepia gabavorous</name>
    <dbReference type="NCBI Taxonomy" id="2211183"/>
    <lineage>
        <taxon>Bacteria</taxon>
        <taxon>Bacillati</taxon>
        <taxon>Bacillota</taxon>
        <taxon>Clostridia</taxon>
        <taxon>Eubacteriales</taxon>
        <taxon>Evtepia</taxon>
    </lineage>
</organism>
<protein>
    <recommendedName>
        <fullName evidence="6">RNA polymerase sigma factor</fullName>
    </recommendedName>
</protein>
<evidence type="ECO:0000256" key="6">
    <source>
        <dbReference type="RuleBase" id="RU000716"/>
    </source>
</evidence>
<dbReference type="SUPFAM" id="SSF88946">
    <property type="entry name" value="Sigma2 domain of RNA polymerase sigma factors"/>
    <property type="match status" value="1"/>
</dbReference>
<dbReference type="PANTHER" id="PTHR43133:SF8">
    <property type="entry name" value="RNA POLYMERASE SIGMA FACTOR HI_1459-RELATED"/>
    <property type="match status" value="1"/>
</dbReference>
<sequence length="167" mass="19783">MDFEGIYQSYCKDVFRYLRSLSAGEDLAEEITQETFAKALKAIDRFQGDKDIRAWLFTIAKHTYYTHCKREKRTTGEEFPPSIPGPEKPLVEQIIDRERAFQVHRFLHGMREPYKEVFTLRVFGELPFEKIGLLFGKTPSWARVTFYRAKKQIIEYMEGIENEHHPL</sequence>
<dbReference type="GO" id="GO:0003677">
    <property type="term" value="F:DNA binding"/>
    <property type="evidence" value="ECO:0007669"/>
    <property type="project" value="UniProtKB-KW"/>
</dbReference>
<dbReference type="Gene3D" id="1.10.1740.10">
    <property type="match status" value="1"/>
</dbReference>
<evidence type="ECO:0000313" key="9">
    <source>
        <dbReference type="EMBL" id="RFT06415.1"/>
    </source>
</evidence>
<dbReference type="InterPro" id="IPR013249">
    <property type="entry name" value="RNA_pol_sigma70_r4_t2"/>
</dbReference>
<dbReference type="NCBIfam" id="TIGR02937">
    <property type="entry name" value="sigma70-ECF"/>
    <property type="match status" value="1"/>
</dbReference>
<dbReference type="PANTHER" id="PTHR43133">
    <property type="entry name" value="RNA POLYMERASE ECF-TYPE SIGMA FACTO"/>
    <property type="match status" value="1"/>
</dbReference>
<evidence type="ECO:0000256" key="5">
    <source>
        <dbReference type="ARBA" id="ARBA00023163"/>
    </source>
</evidence>
<dbReference type="InterPro" id="IPR039425">
    <property type="entry name" value="RNA_pol_sigma-70-like"/>
</dbReference>
<evidence type="ECO:0000259" key="8">
    <source>
        <dbReference type="Pfam" id="PF08281"/>
    </source>
</evidence>
<dbReference type="Pfam" id="PF04542">
    <property type="entry name" value="Sigma70_r2"/>
    <property type="match status" value="1"/>
</dbReference>
<feature type="domain" description="RNA polymerase sigma-70 region 2" evidence="7">
    <location>
        <begin position="6"/>
        <end position="74"/>
    </location>
</feature>
<reference evidence="9 10" key="1">
    <citation type="submission" date="2018-07" db="EMBL/GenBank/DDBJ databases">
        <title>GABA Modulating Bacteria of the Human Gut Microbiota.</title>
        <authorList>
            <person name="Strandwitz P."/>
            <person name="Kim K.H."/>
            <person name="Terekhova D."/>
            <person name="Liu J.K."/>
            <person name="Sharma A."/>
            <person name="Levering J."/>
            <person name="Mcdonald D."/>
            <person name="Dietrich D."/>
            <person name="Ramadhar T.R."/>
            <person name="Lekbua A."/>
            <person name="Mroue N."/>
            <person name="Liston C."/>
            <person name="Stewart E.J."/>
            <person name="Dubin M.J."/>
            <person name="Zengler K."/>
            <person name="Knight R."/>
            <person name="Gilbert J.A."/>
            <person name="Clardy J."/>
            <person name="Lewis K."/>
        </authorList>
    </citation>
    <scope>NUCLEOTIDE SEQUENCE [LARGE SCALE GENOMIC DNA]</scope>
    <source>
        <strain evidence="9 10">KLE1738</strain>
    </source>
</reference>
<keyword evidence="2 6" id="KW-0805">Transcription regulation</keyword>
<proteinExistence type="inferred from homology"/>
<dbReference type="InterPro" id="IPR013325">
    <property type="entry name" value="RNA_pol_sigma_r2"/>
</dbReference>
<dbReference type="InterPro" id="IPR014284">
    <property type="entry name" value="RNA_pol_sigma-70_dom"/>
</dbReference>
<evidence type="ECO:0000256" key="2">
    <source>
        <dbReference type="ARBA" id="ARBA00023015"/>
    </source>
</evidence>
<comment type="similarity">
    <text evidence="1 6">Belongs to the sigma-70 factor family. ECF subfamily.</text>
</comment>
<dbReference type="PROSITE" id="PS01063">
    <property type="entry name" value="SIGMA70_ECF"/>
    <property type="match status" value="1"/>
</dbReference>
<evidence type="ECO:0000256" key="1">
    <source>
        <dbReference type="ARBA" id="ARBA00010641"/>
    </source>
</evidence>
<keyword evidence="10" id="KW-1185">Reference proteome</keyword>
<dbReference type="GO" id="GO:0006950">
    <property type="term" value="P:response to stress"/>
    <property type="evidence" value="ECO:0007669"/>
    <property type="project" value="UniProtKB-ARBA"/>
</dbReference>
<dbReference type="OrthoDB" id="9795666at2"/>
<keyword evidence="5 6" id="KW-0804">Transcription</keyword>
<evidence type="ECO:0000256" key="4">
    <source>
        <dbReference type="ARBA" id="ARBA00023125"/>
    </source>
</evidence>
<dbReference type="AlphaFoldDB" id="A0A3E2B347"/>
<feature type="domain" description="RNA polymerase sigma factor 70 region 4 type 2" evidence="8">
    <location>
        <begin position="102"/>
        <end position="153"/>
    </location>
</feature>
<evidence type="ECO:0000256" key="3">
    <source>
        <dbReference type="ARBA" id="ARBA00023082"/>
    </source>
</evidence>
<dbReference type="Proteomes" id="UP000260649">
    <property type="component" value="Unassembled WGS sequence"/>
</dbReference>
<dbReference type="SUPFAM" id="SSF88659">
    <property type="entry name" value="Sigma3 and sigma4 domains of RNA polymerase sigma factors"/>
    <property type="match status" value="1"/>
</dbReference>
<comment type="caution">
    <text evidence="9">The sequence shown here is derived from an EMBL/GenBank/DDBJ whole genome shotgun (WGS) entry which is preliminary data.</text>
</comment>
<dbReference type="GeneID" id="97995526"/>
<dbReference type="InterPro" id="IPR013324">
    <property type="entry name" value="RNA_pol_sigma_r3/r4-like"/>
</dbReference>
<dbReference type="InterPro" id="IPR036388">
    <property type="entry name" value="WH-like_DNA-bd_sf"/>
</dbReference>
<dbReference type="GO" id="GO:0016987">
    <property type="term" value="F:sigma factor activity"/>
    <property type="evidence" value="ECO:0007669"/>
    <property type="project" value="UniProtKB-KW"/>
</dbReference>
<dbReference type="GO" id="GO:0006352">
    <property type="term" value="P:DNA-templated transcription initiation"/>
    <property type="evidence" value="ECO:0007669"/>
    <property type="project" value="InterPro"/>
</dbReference>
<accession>A0A3E2B347</accession>
<dbReference type="RefSeq" id="WP_117142295.1">
    <property type="nucleotide sequence ID" value="NZ_CAKXKJ010000001.1"/>
</dbReference>
<keyword evidence="4 6" id="KW-0238">DNA-binding</keyword>
<keyword evidence="3 6" id="KW-0731">Sigma factor</keyword>
<dbReference type="Pfam" id="PF08281">
    <property type="entry name" value="Sigma70_r4_2"/>
    <property type="match status" value="1"/>
</dbReference>